<protein>
    <recommendedName>
        <fullName evidence="4">40S ribosomal protein S26</fullName>
    </recommendedName>
</protein>
<dbReference type="FunFam" id="3.30.1740.20:FF:000001">
    <property type="entry name" value="40S ribosomal protein S26"/>
    <property type="match status" value="1"/>
</dbReference>
<dbReference type="PANTHER" id="PTHR12538:SF0">
    <property type="entry name" value="40S RIBOSOMAL PROTEIN S26"/>
    <property type="match status" value="1"/>
</dbReference>
<dbReference type="GO" id="GO:0003735">
    <property type="term" value="F:structural constituent of ribosome"/>
    <property type="evidence" value="ECO:0007669"/>
    <property type="project" value="InterPro"/>
</dbReference>
<organism evidence="6 7">
    <name type="scientific">Lactarius akahatsu</name>
    <dbReference type="NCBI Taxonomy" id="416441"/>
    <lineage>
        <taxon>Eukaryota</taxon>
        <taxon>Fungi</taxon>
        <taxon>Dikarya</taxon>
        <taxon>Basidiomycota</taxon>
        <taxon>Agaricomycotina</taxon>
        <taxon>Agaricomycetes</taxon>
        <taxon>Russulales</taxon>
        <taxon>Russulaceae</taxon>
        <taxon>Lactarius</taxon>
    </lineage>
</organism>
<keyword evidence="7" id="KW-1185">Reference proteome</keyword>
<evidence type="ECO:0000256" key="4">
    <source>
        <dbReference type="RuleBase" id="RU363128"/>
    </source>
</evidence>
<dbReference type="EMBL" id="JAKELL010000006">
    <property type="protein sequence ID" value="KAH8998086.1"/>
    <property type="molecule type" value="Genomic_DNA"/>
</dbReference>
<comment type="similarity">
    <text evidence="1 4">Belongs to the eukaryotic ribosomal protein eS26 family.</text>
</comment>
<feature type="compositionally biased region" description="Basic residues" evidence="5">
    <location>
        <begin position="26"/>
        <end position="38"/>
    </location>
</feature>
<dbReference type="InterPro" id="IPR000892">
    <property type="entry name" value="Ribosomal_eS26"/>
</dbReference>
<comment type="caution">
    <text evidence="6">The sequence shown here is derived from an EMBL/GenBank/DDBJ whole genome shotgun (WGS) entry which is preliminary data.</text>
</comment>
<feature type="compositionally biased region" description="Low complexity" evidence="5">
    <location>
        <begin position="12"/>
        <end position="25"/>
    </location>
</feature>
<dbReference type="Gene3D" id="3.30.1740.20">
    <property type="entry name" value="Ribosomal protein S26e"/>
    <property type="match status" value="1"/>
</dbReference>
<dbReference type="InterPro" id="IPR038551">
    <property type="entry name" value="Ribosomal_eS26_sf"/>
</dbReference>
<evidence type="ECO:0000256" key="5">
    <source>
        <dbReference type="SAM" id="MobiDB-lite"/>
    </source>
</evidence>
<evidence type="ECO:0000256" key="2">
    <source>
        <dbReference type="ARBA" id="ARBA00022980"/>
    </source>
</evidence>
<feature type="region of interest" description="Disordered" evidence="5">
    <location>
        <begin position="1"/>
        <end position="38"/>
    </location>
</feature>
<keyword evidence="2 4" id="KW-0689">Ribosomal protein</keyword>
<sequence>MVHDPLLWTPVRSTKASTPSTTSSMTKKRRNGGRNKKGRGHVIFLRCSNCSRAVPKDKAIKRFTVRNMVESAAIRDISEASVYHEYSIPKLYIKIAYCVSCAIHSHVVRVRSREGRRNRAPPPRVRWKDGKKVNPAVVAAEEAKAAAAAGARGT</sequence>
<reference evidence="6" key="1">
    <citation type="submission" date="2022-01" db="EMBL/GenBank/DDBJ databases">
        <title>Comparative genomics reveals a dynamic genome evolution in the ectomycorrhizal milk-cap (Lactarius) mushrooms.</title>
        <authorList>
            <consortium name="DOE Joint Genome Institute"/>
            <person name="Lebreton A."/>
            <person name="Tang N."/>
            <person name="Kuo A."/>
            <person name="LaButti K."/>
            <person name="Drula E."/>
            <person name="Barry K."/>
            <person name="Clum A."/>
            <person name="Lipzen A."/>
            <person name="Mousain D."/>
            <person name="Ng V."/>
            <person name="Wang R."/>
            <person name="Wang X."/>
            <person name="Dai Y."/>
            <person name="Henrissat B."/>
            <person name="Grigoriev I.V."/>
            <person name="Guerin-Laguette A."/>
            <person name="Yu F."/>
            <person name="Martin F.M."/>
        </authorList>
    </citation>
    <scope>NUCLEOTIDE SEQUENCE</scope>
    <source>
        <strain evidence="6">QP</strain>
    </source>
</reference>
<dbReference type="GO" id="GO:0006412">
    <property type="term" value="P:translation"/>
    <property type="evidence" value="ECO:0007669"/>
    <property type="project" value="InterPro"/>
</dbReference>
<evidence type="ECO:0000256" key="1">
    <source>
        <dbReference type="ARBA" id="ARBA00008596"/>
    </source>
</evidence>
<name>A0AAD4QE46_9AGAM</name>
<keyword evidence="3 4" id="KW-0687">Ribonucleoprotein</keyword>
<evidence type="ECO:0000313" key="6">
    <source>
        <dbReference type="EMBL" id="KAH8998086.1"/>
    </source>
</evidence>
<dbReference type="GO" id="GO:0003729">
    <property type="term" value="F:mRNA binding"/>
    <property type="evidence" value="ECO:0007669"/>
    <property type="project" value="TreeGrafter"/>
</dbReference>
<evidence type="ECO:0000256" key="3">
    <source>
        <dbReference type="ARBA" id="ARBA00023274"/>
    </source>
</evidence>
<dbReference type="Proteomes" id="UP001201163">
    <property type="component" value="Unassembled WGS sequence"/>
</dbReference>
<evidence type="ECO:0000313" key="7">
    <source>
        <dbReference type="Proteomes" id="UP001201163"/>
    </source>
</evidence>
<gene>
    <name evidence="6" type="ORF">EDB92DRAFT_1837855</name>
</gene>
<dbReference type="PANTHER" id="PTHR12538">
    <property type="entry name" value="40S RIBOSOMAL PROTEIN S26"/>
    <property type="match status" value="1"/>
</dbReference>
<dbReference type="AlphaFoldDB" id="A0AAD4QE46"/>
<dbReference type="Pfam" id="PF01283">
    <property type="entry name" value="Ribosomal_S26e"/>
    <property type="match status" value="1"/>
</dbReference>
<proteinExistence type="inferred from homology"/>
<dbReference type="InterPro" id="IPR047864">
    <property type="entry name" value="Ribosomal_eS26_CS"/>
</dbReference>
<dbReference type="GO" id="GO:0022627">
    <property type="term" value="C:cytosolic small ribosomal subunit"/>
    <property type="evidence" value="ECO:0007669"/>
    <property type="project" value="TreeGrafter"/>
</dbReference>
<accession>A0AAD4QE46</accession>
<dbReference type="PROSITE" id="PS00733">
    <property type="entry name" value="RIBOSOMAL_S26E"/>
    <property type="match status" value="1"/>
</dbReference>